<keyword evidence="1" id="KW-0805">Transcription regulation</keyword>
<dbReference type="AlphaFoldDB" id="A0A9W6H538"/>
<dbReference type="RefSeq" id="WP_271174488.1">
    <property type="nucleotide sequence ID" value="NZ_BSEJ01000018.1"/>
</dbReference>
<evidence type="ECO:0000256" key="1">
    <source>
        <dbReference type="ARBA" id="ARBA00023015"/>
    </source>
</evidence>
<dbReference type="EMBL" id="BSEJ01000018">
    <property type="protein sequence ID" value="GLJ62807.1"/>
    <property type="molecule type" value="Genomic_DNA"/>
</dbReference>
<reference evidence="5" key="2">
    <citation type="submission" date="2023-01" db="EMBL/GenBank/DDBJ databases">
        <authorList>
            <person name="Sun Q."/>
            <person name="Evtushenko L."/>
        </authorList>
    </citation>
    <scope>NUCLEOTIDE SEQUENCE</scope>
    <source>
        <strain evidence="5">VKM Ac-1020</strain>
    </source>
</reference>
<evidence type="ECO:0000256" key="2">
    <source>
        <dbReference type="ARBA" id="ARBA00023125"/>
    </source>
</evidence>
<dbReference type="CDD" id="cd07377">
    <property type="entry name" value="WHTH_GntR"/>
    <property type="match status" value="1"/>
</dbReference>
<keyword evidence="3" id="KW-0804">Transcription</keyword>
<dbReference type="InterPro" id="IPR036390">
    <property type="entry name" value="WH_DNA-bd_sf"/>
</dbReference>
<dbReference type="InterPro" id="IPR008920">
    <property type="entry name" value="TF_FadR/GntR_C"/>
</dbReference>
<keyword evidence="6" id="KW-1185">Reference proteome</keyword>
<proteinExistence type="predicted"/>
<evidence type="ECO:0000259" key="4">
    <source>
        <dbReference type="PROSITE" id="PS50949"/>
    </source>
</evidence>
<dbReference type="GO" id="GO:0003677">
    <property type="term" value="F:DNA binding"/>
    <property type="evidence" value="ECO:0007669"/>
    <property type="project" value="UniProtKB-KW"/>
</dbReference>
<organism evidence="5 6">
    <name type="scientific">Microbacterium barkeri</name>
    <dbReference type="NCBI Taxonomy" id="33917"/>
    <lineage>
        <taxon>Bacteria</taxon>
        <taxon>Bacillati</taxon>
        <taxon>Actinomycetota</taxon>
        <taxon>Actinomycetes</taxon>
        <taxon>Micrococcales</taxon>
        <taxon>Microbacteriaceae</taxon>
        <taxon>Microbacterium</taxon>
    </lineage>
</organism>
<dbReference type="InterPro" id="IPR000524">
    <property type="entry name" value="Tscrpt_reg_HTH_GntR"/>
</dbReference>
<dbReference type="Pfam" id="PF07729">
    <property type="entry name" value="FCD"/>
    <property type="match status" value="1"/>
</dbReference>
<dbReference type="Pfam" id="PF00392">
    <property type="entry name" value="GntR"/>
    <property type="match status" value="1"/>
</dbReference>
<keyword evidence="2" id="KW-0238">DNA-binding</keyword>
<accession>A0A9W6H538</accession>
<name>A0A9W6H538_9MICO</name>
<dbReference type="PANTHER" id="PTHR43537">
    <property type="entry name" value="TRANSCRIPTIONAL REGULATOR, GNTR FAMILY"/>
    <property type="match status" value="1"/>
</dbReference>
<dbReference type="Proteomes" id="UP001142462">
    <property type="component" value="Unassembled WGS sequence"/>
</dbReference>
<dbReference type="InterPro" id="IPR011711">
    <property type="entry name" value="GntR_C"/>
</dbReference>
<evidence type="ECO:0000313" key="6">
    <source>
        <dbReference type="Proteomes" id="UP001142462"/>
    </source>
</evidence>
<evidence type="ECO:0000313" key="5">
    <source>
        <dbReference type="EMBL" id="GLJ62807.1"/>
    </source>
</evidence>
<dbReference type="Gene3D" id="1.10.10.10">
    <property type="entry name" value="Winged helix-like DNA-binding domain superfamily/Winged helix DNA-binding domain"/>
    <property type="match status" value="1"/>
</dbReference>
<dbReference type="Gene3D" id="1.20.120.530">
    <property type="entry name" value="GntR ligand-binding domain-like"/>
    <property type="match status" value="1"/>
</dbReference>
<reference evidence="5" key="1">
    <citation type="journal article" date="2014" name="Int. J. Syst. Evol. Microbiol.">
        <title>Complete genome sequence of Corynebacterium casei LMG S-19264T (=DSM 44701T), isolated from a smear-ripened cheese.</title>
        <authorList>
            <consortium name="US DOE Joint Genome Institute (JGI-PGF)"/>
            <person name="Walter F."/>
            <person name="Albersmeier A."/>
            <person name="Kalinowski J."/>
            <person name="Ruckert C."/>
        </authorList>
    </citation>
    <scope>NUCLEOTIDE SEQUENCE</scope>
    <source>
        <strain evidence="5">VKM Ac-1020</strain>
    </source>
</reference>
<dbReference type="SMART" id="SM00895">
    <property type="entry name" value="FCD"/>
    <property type="match status" value="1"/>
</dbReference>
<dbReference type="SUPFAM" id="SSF46785">
    <property type="entry name" value="Winged helix' DNA-binding domain"/>
    <property type="match status" value="1"/>
</dbReference>
<dbReference type="GO" id="GO:0003700">
    <property type="term" value="F:DNA-binding transcription factor activity"/>
    <property type="evidence" value="ECO:0007669"/>
    <property type="project" value="InterPro"/>
</dbReference>
<dbReference type="SUPFAM" id="SSF48008">
    <property type="entry name" value="GntR ligand-binding domain-like"/>
    <property type="match status" value="1"/>
</dbReference>
<dbReference type="PROSITE" id="PS50949">
    <property type="entry name" value="HTH_GNTR"/>
    <property type="match status" value="1"/>
</dbReference>
<evidence type="ECO:0000256" key="3">
    <source>
        <dbReference type="ARBA" id="ARBA00023163"/>
    </source>
</evidence>
<feature type="domain" description="HTH gntR-type" evidence="4">
    <location>
        <begin position="15"/>
        <end position="83"/>
    </location>
</feature>
<dbReference type="InterPro" id="IPR036388">
    <property type="entry name" value="WH-like_DNA-bd_sf"/>
</dbReference>
<dbReference type="SMART" id="SM00345">
    <property type="entry name" value="HTH_GNTR"/>
    <property type="match status" value="1"/>
</dbReference>
<dbReference type="PANTHER" id="PTHR43537:SF5">
    <property type="entry name" value="UXU OPERON TRANSCRIPTIONAL REGULATOR"/>
    <property type="match status" value="1"/>
</dbReference>
<comment type="caution">
    <text evidence="5">The sequence shown here is derived from an EMBL/GenBank/DDBJ whole genome shotgun (WGS) entry which is preliminary data.</text>
</comment>
<sequence length="234" mass="25358">MPDEWTSRPAPVVRRSVAESVIEDLRGAITSGALAVGTRLPSEALLAERYAVSRPVIREALRSLQTLGLTQTRTGSGTYVTADRIDPATVYGEFSARDLMEARPHIEVPAAGLAAERRTDEQRDELTALCDAMDGCDDPQEWVALDTRFHSLVAQASGNAVFAKAVSDIRDALSRQSQVVNLVASRQEPSGREHRRIAEAIAVGSPIEAREAMRAHLGEVERVVIPLTRPAARG</sequence>
<gene>
    <name evidence="5" type="ORF">GCM10017576_29380</name>
</gene>
<dbReference type="PRINTS" id="PR00035">
    <property type="entry name" value="HTHGNTR"/>
</dbReference>
<protein>
    <submittedName>
        <fullName evidence="5">GntR family transcriptional regulator</fullName>
    </submittedName>
</protein>